<accession>A0A381NWW8</accession>
<dbReference type="AlphaFoldDB" id="A0A381NWW8"/>
<organism evidence="2">
    <name type="scientific">marine metagenome</name>
    <dbReference type="NCBI Taxonomy" id="408172"/>
    <lineage>
        <taxon>unclassified sequences</taxon>
        <taxon>metagenomes</taxon>
        <taxon>ecological metagenomes</taxon>
    </lineage>
</organism>
<gene>
    <name evidence="2" type="ORF">METZ01_LOCUS11791</name>
</gene>
<protein>
    <recommendedName>
        <fullName evidence="1">Baseplate wedge protein gp6-like N-terminal helical domain-containing protein</fullName>
    </recommendedName>
</protein>
<dbReference type="EMBL" id="UINC01000652">
    <property type="protein sequence ID" value="SUZ58937.1"/>
    <property type="molecule type" value="Genomic_DNA"/>
</dbReference>
<sequence length="607" mass="65528">MASNKISVTDLEFDSIKSNLKNYLSAQTQFQDYDFTGSSMDVLLDVLAYNTHYMGYYANMLGNEMFLDTSSLRSSVVSHAKHLNVIPTSVTAPTAYLNMTFTPTGTPTSITIAKDTQFKTIISGITYKFTTTAATTIIPAAGVYSVTNLAIKEGTLLSNAYTVDLADPNQRFLIPNANVDTSTVAVRVQNSANDTAVVTWADGNALDVTTITSTQKVYFLQEVEEQKYEIFFGDGAVGKQLADGNIVYIEYLITGGSTANKASTFTATGTVAGLSSANYTLTTATAATGGAAIESMKSLKNNAPKLYQAQKRSTTKDDYKSLLLGERTDIESITVYGGEEASPPVYGKVYIAIKPTGNTSYSNTTKDAIKTTILKKSNVVTVIPEIVDPIFYYILIDTTVNYDPVALITTEAILKSAIDTSINGYFTSNLQKFDQKFRYSNLTKLIDNTDSAIRNSKTSVKYQMRITPGALGTTATYTMEFNASLTKGTLTTTSFTTSDGNTYSLIDDSAGIVKVVRTTAGVIDSPTVYFTIADGSQNQGTIDYDTGKVVLNNFNPYTISDGTTNIKLTVTPGTNNQDITPLREQILTTDTTDTDAVAITMVSETII</sequence>
<dbReference type="Gene3D" id="3.30.300.200">
    <property type="match status" value="1"/>
</dbReference>
<reference evidence="2" key="1">
    <citation type="submission" date="2018-05" db="EMBL/GenBank/DDBJ databases">
        <authorList>
            <person name="Lanie J.A."/>
            <person name="Ng W.-L."/>
            <person name="Kazmierczak K.M."/>
            <person name="Andrzejewski T.M."/>
            <person name="Davidsen T.M."/>
            <person name="Wayne K.J."/>
            <person name="Tettelin H."/>
            <person name="Glass J.I."/>
            <person name="Rusch D."/>
            <person name="Podicherti R."/>
            <person name="Tsui H.-C.T."/>
            <person name="Winkler M.E."/>
        </authorList>
    </citation>
    <scope>NUCLEOTIDE SEQUENCE</scope>
</reference>
<evidence type="ECO:0000259" key="1">
    <source>
        <dbReference type="Pfam" id="PF21379"/>
    </source>
</evidence>
<feature type="domain" description="Baseplate wedge protein gp6-like N-terminal helical" evidence="1">
    <location>
        <begin position="13"/>
        <end position="81"/>
    </location>
</feature>
<name>A0A381NWW8_9ZZZZ</name>
<evidence type="ECO:0000313" key="2">
    <source>
        <dbReference type="EMBL" id="SUZ58937.1"/>
    </source>
</evidence>
<proteinExistence type="predicted"/>
<dbReference type="InterPro" id="IPR049026">
    <property type="entry name" value="Gp6-like_N"/>
</dbReference>
<dbReference type="Pfam" id="PF21379">
    <property type="entry name" value="Gp6-like_1st"/>
    <property type="match status" value="1"/>
</dbReference>